<feature type="disulfide bond" description="Redox-active" evidence="4">
    <location>
        <begin position="103"/>
        <end position="107"/>
    </location>
</feature>
<dbReference type="PANTHER" id="PTHR12151">
    <property type="entry name" value="ELECTRON TRANSPORT PROTIN SCO1/SENC FAMILY MEMBER"/>
    <property type="match status" value="1"/>
</dbReference>
<dbReference type="InterPro" id="IPR003782">
    <property type="entry name" value="SCO1/SenC"/>
</dbReference>
<evidence type="ECO:0000256" key="5">
    <source>
        <dbReference type="SAM" id="MobiDB-lite"/>
    </source>
</evidence>
<dbReference type="Pfam" id="PF02630">
    <property type="entry name" value="SCO1-SenC"/>
    <property type="match status" value="1"/>
</dbReference>
<evidence type="ECO:0000256" key="2">
    <source>
        <dbReference type="ARBA" id="ARBA00023008"/>
    </source>
</evidence>
<dbReference type="Gene3D" id="3.40.30.10">
    <property type="entry name" value="Glutaredoxin"/>
    <property type="match status" value="1"/>
</dbReference>
<dbReference type="SUPFAM" id="SSF52833">
    <property type="entry name" value="Thioredoxin-like"/>
    <property type="match status" value="1"/>
</dbReference>
<dbReference type="EMBL" id="CP042914">
    <property type="protein sequence ID" value="QEG43228.1"/>
    <property type="molecule type" value="Genomic_DNA"/>
</dbReference>
<dbReference type="CDD" id="cd02968">
    <property type="entry name" value="SCO"/>
    <property type="match status" value="1"/>
</dbReference>
<feature type="binding site" evidence="3">
    <location>
        <position position="107"/>
    </location>
    <ligand>
        <name>Cu cation</name>
        <dbReference type="ChEBI" id="CHEBI:23378"/>
    </ligand>
</feature>
<keyword evidence="4" id="KW-1015">Disulfide bond</keyword>
<dbReference type="KEGG" id="rul:UC8_52740"/>
<dbReference type="RefSeq" id="WP_068131243.1">
    <property type="nucleotide sequence ID" value="NZ_CP042914.1"/>
</dbReference>
<organism evidence="7 8">
    <name type="scientific">Roseimaritima ulvae</name>
    <dbReference type="NCBI Taxonomy" id="980254"/>
    <lineage>
        <taxon>Bacteria</taxon>
        <taxon>Pseudomonadati</taxon>
        <taxon>Planctomycetota</taxon>
        <taxon>Planctomycetia</taxon>
        <taxon>Pirellulales</taxon>
        <taxon>Pirellulaceae</taxon>
        <taxon>Roseimaritima</taxon>
    </lineage>
</organism>
<comment type="similarity">
    <text evidence="1">Belongs to the SCO1/2 family.</text>
</comment>
<name>A0A5B9QW03_9BACT</name>
<reference evidence="7 8" key="1">
    <citation type="submission" date="2019-08" db="EMBL/GenBank/DDBJ databases">
        <title>Deep-cultivation of Planctomycetes and their phenomic and genomic characterization uncovers novel biology.</title>
        <authorList>
            <person name="Wiegand S."/>
            <person name="Jogler M."/>
            <person name="Boedeker C."/>
            <person name="Pinto D."/>
            <person name="Vollmers J."/>
            <person name="Rivas-Marin E."/>
            <person name="Kohn T."/>
            <person name="Peeters S.H."/>
            <person name="Heuer A."/>
            <person name="Rast P."/>
            <person name="Oberbeckmann S."/>
            <person name="Bunk B."/>
            <person name="Jeske O."/>
            <person name="Meyerdierks A."/>
            <person name="Storesund J.E."/>
            <person name="Kallscheuer N."/>
            <person name="Luecker S."/>
            <person name="Lage O.M."/>
            <person name="Pohl T."/>
            <person name="Merkel B.J."/>
            <person name="Hornburger P."/>
            <person name="Mueller R.-W."/>
            <person name="Bruemmer F."/>
            <person name="Labrenz M."/>
            <person name="Spormann A.M."/>
            <person name="Op den Camp H."/>
            <person name="Overmann J."/>
            <person name="Amann R."/>
            <person name="Jetten M.S.M."/>
            <person name="Mascher T."/>
            <person name="Medema M.H."/>
            <person name="Devos D.P."/>
            <person name="Kaster A.-K."/>
            <person name="Ovreas L."/>
            <person name="Rohde M."/>
            <person name="Galperin M.Y."/>
            <person name="Jogler C."/>
        </authorList>
    </citation>
    <scope>NUCLEOTIDE SEQUENCE [LARGE SCALE GENOMIC DNA]</scope>
    <source>
        <strain evidence="7 8">UC8</strain>
    </source>
</reference>
<dbReference type="Proteomes" id="UP000325286">
    <property type="component" value="Chromosome"/>
</dbReference>
<keyword evidence="2 3" id="KW-0186">Copper</keyword>
<dbReference type="InterPro" id="IPR013766">
    <property type="entry name" value="Thioredoxin_domain"/>
</dbReference>
<keyword evidence="3" id="KW-0479">Metal-binding</keyword>
<protein>
    <recommendedName>
        <fullName evidence="6">Thioredoxin domain-containing protein</fullName>
    </recommendedName>
</protein>
<evidence type="ECO:0000256" key="4">
    <source>
        <dbReference type="PIRSR" id="PIRSR603782-2"/>
    </source>
</evidence>
<evidence type="ECO:0000313" key="7">
    <source>
        <dbReference type="EMBL" id="QEG43228.1"/>
    </source>
</evidence>
<dbReference type="OrthoDB" id="9811998at2"/>
<gene>
    <name evidence="7" type="ORF">UC8_52740</name>
</gene>
<dbReference type="GO" id="GO:0046872">
    <property type="term" value="F:metal ion binding"/>
    <property type="evidence" value="ECO:0007669"/>
    <property type="project" value="UniProtKB-KW"/>
</dbReference>
<feature type="domain" description="Thioredoxin" evidence="6">
    <location>
        <begin position="65"/>
        <end position="221"/>
    </location>
</feature>
<evidence type="ECO:0000313" key="8">
    <source>
        <dbReference type="Proteomes" id="UP000325286"/>
    </source>
</evidence>
<evidence type="ECO:0000259" key="6">
    <source>
        <dbReference type="PROSITE" id="PS51352"/>
    </source>
</evidence>
<feature type="region of interest" description="Disordered" evidence="5">
    <location>
        <begin position="223"/>
        <end position="248"/>
    </location>
</feature>
<keyword evidence="8" id="KW-1185">Reference proteome</keyword>
<feature type="compositionally biased region" description="Polar residues" evidence="5">
    <location>
        <begin position="224"/>
        <end position="235"/>
    </location>
</feature>
<feature type="region of interest" description="Disordered" evidence="5">
    <location>
        <begin position="43"/>
        <end position="68"/>
    </location>
</feature>
<sequence length="248" mass="27944">MRTLVHIVIILVVGLVIGLVLRNVRDRTADPVDAEVAELTEADGETFMDPDRPTRIEPPPKPQLEPGDDWLQTFEFTERDGSLVSSESLKGQPYVVSFFFTLCPSICVTQNQKLKELQEAFEGQDVKFLSISVDPENDTPEQLREYAARFGADPEQWLFLTTDDPIYVQRVGAEVFQVSSNLQHTERFILVDAEGEIDGLYHWNDQRSFERLKKDLADMLEASKQPSDIKSTSYHPTRGGVKSNGLAG</sequence>
<feature type="binding site" evidence="3">
    <location>
        <position position="103"/>
    </location>
    <ligand>
        <name>Cu cation</name>
        <dbReference type="ChEBI" id="CHEBI:23378"/>
    </ligand>
</feature>
<evidence type="ECO:0000256" key="1">
    <source>
        <dbReference type="ARBA" id="ARBA00010996"/>
    </source>
</evidence>
<proteinExistence type="inferred from homology"/>
<dbReference type="AlphaFoldDB" id="A0A5B9QW03"/>
<accession>A0A5B9QW03</accession>
<dbReference type="PANTHER" id="PTHR12151:SF25">
    <property type="entry name" value="LINALOOL DEHYDRATASE_ISOMERASE DOMAIN-CONTAINING PROTEIN"/>
    <property type="match status" value="1"/>
</dbReference>
<dbReference type="InterPro" id="IPR036249">
    <property type="entry name" value="Thioredoxin-like_sf"/>
</dbReference>
<evidence type="ECO:0000256" key="3">
    <source>
        <dbReference type="PIRSR" id="PIRSR603782-1"/>
    </source>
</evidence>
<dbReference type="PROSITE" id="PS51352">
    <property type="entry name" value="THIOREDOXIN_2"/>
    <property type="match status" value="1"/>
</dbReference>